<reference evidence="4" key="1">
    <citation type="submission" date="2017-03" db="EMBL/GenBank/DDBJ databases">
        <title>Phytopthora megakarya and P. palmivora, two closely related causual agents of cacao black pod achieved similar genome size and gene model numbers by different mechanisms.</title>
        <authorList>
            <person name="Ali S."/>
            <person name="Shao J."/>
            <person name="Larry D.J."/>
            <person name="Kronmiller B."/>
            <person name="Shen D."/>
            <person name="Strem M.D."/>
            <person name="Melnick R.L."/>
            <person name="Guiltinan M.J."/>
            <person name="Tyler B.M."/>
            <person name="Meinhardt L.W."/>
            <person name="Bailey B.A."/>
        </authorList>
    </citation>
    <scope>NUCLEOTIDE SEQUENCE [LARGE SCALE GENOMIC DNA]</scope>
    <source>
        <strain evidence="4">zdho120</strain>
    </source>
</reference>
<sequence>MYYISYRYTIIVNDNKELSIGMEDRSTKLQWFKGGMKISDYVTSDNAIFGASAGDYATCIHEVLARSEVCSDYQRELSVLEDSALALLLRLQYRVFDAVLEAKFSFQLDPVSIERIDILESKLRDHQEQIDVLASQLTEQRETVKKVDFKATEIVPGSLSVRWTGTGSNDLATVDSDGAVKVHRSGLYHIEAVVEVAEEDDDDGDYIDDEDENGEDAESAKTNENDDEDGGAHHIFILKNHECIREQSVTGNCLMVCSTVITHLKDGDELLVKTELTLDATSTLVITRLAD</sequence>
<dbReference type="EMBL" id="NBNE01004255">
    <property type="protein sequence ID" value="OWZ05775.1"/>
    <property type="molecule type" value="Genomic_DNA"/>
</dbReference>
<keyword evidence="1" id="KW-0175">Coiled coil</keyword>
<feature type="region of interest" description="Disordered" evidence="2">
    <location>
        <begin position="199"/>
        <end position="230"/>
    </location>
</feature>
<dbReference type="OrthoDB" id="126844at2759"/>
<accession>A0A225VKB7</accession>
<comment type="caution">
    <text evidence="3">The sequence shown here is derived from an EMBL/GenBank/DDBJ whole genome shotgun (WGS) entry which is preliminary data.</text>
</comment>
<evidence type="ECO:0000313" key="3">
    <source>
        <dbReference type="EMBL" id="OWZ05775.1"/>
    </source>
</evidence>
<protein>
    <submittedName>
        <fullName evidence="3">Uncharacterized protein</fullName>
    </submittedName>
</protein>
<gene>
    <name evidence="3" type="ORF">PHMEG_00022067</name>
</gene>
<proteinExistence type="predicted"/>
<feature type="compositionally biased region" description="Acidic residues" evidence="2">
    <location>
        <begin position="199"/>
        <end position="217"/>
    </location>
</feature>
<keyword evidence="4" id="KW-1185">Reference proteome</keyword>
<name>A0A225VKB7_9STRA</name>
<dbReference type="AlphaFoldDB" id="A0A225VKB7"/>
<evidence type="ECO:0000256" key="2">
    <source>
        <dbReference type="SAM" id="MobiDB-lite"/>
    </source>
</evidence>
<organism evidence="3 4">
    <name type="scientific">Phytophthora megakarya</name>
    <dbReference type="NCBI Taxonomy" id="4795"/>
    <lineage>
        <taxon>Eukaryota</taxon>
        <taxon>Sar</taxon>
        <taxon>Stramenopiles</taxon>
        <taxon>Oomycota</taxon>
        <taxon>Peronosporomycetes</taxon>
        <taxon>Peronosporales</taxon>
        <taxon>Peronosporaceae</taxon>
        <taxon>Phytophthora</taxon>
    </lineage>
</organism>
<evidence type="ECO:0000256" key="1">
    <source>
        <dbReference type="SAM" id="Coils"/>
    </source>
</evidence>
<dbReference type="Proteomes" id="UP000198211">
    <property type="component" value="Unassembled WGS sequence"/>
</dbReference>
<feature type="coiled-coil region" evidence="1">
    <location>
        <begin position="116"/>
        <end position="143"/>
    </location>
</feature>
<evidence type="ECO:0000313" key="4">
    <source>
        <dbReference type="Proteomes" id="UP000198211"/>
    </source>
</evidence>